<feature type="compositionally biased region" description="Basic and acidic residues" evidence="1">
    <location>
        <begin position="320"/>
        <end position="337"/>
    </location>
</feature>
<dbReference type="GO" id="GO:0015035">
    <property type="term" value="F:protein-disulfide reductase activity"/>
    <property type="evidence" value="ECO:0007669"/>
    <property type="project" value="TreeGrafter"/>
</dbReference>
<feature type="region of interest" description="Disordered" evidence="1">
    <location>
        <begin position="308"/>
        <end position="338"/>
    </location>
</feature>
<dbReference type="PROSITE" id="PS51352">
    <property type="entry name" value="THIOREDOXIN_2"/>
    <property type="match status" value="1"/>
</dbReference>
<evidence type="ECO:0000256" key="1">
    <source>
        <dbReference type="SAM" id="MobiDB-lite"/>
    </source>
</evidence>
<dbReference type="Gene3D" id="3.40.30.10">
    <property type="entry name" value="Glutaredoxin"/>
    <property type="match status" value="2"/>
</dbReference>
<dbReference type="PANTHER" id="PTHR45815">
    <property type="entry name" value="PROTEIN DISULFIDE-ISOMERASE A6"/>
    <property type="match status" value="1"/>
</dbReference>
<dbReference type="SUPFAM" id="SSF52833">
    <property type="entry name" value="Thioredoxin-like"/>
    <property type="match status" value="1"/>
</dbReference>
<evidence type="ECO:0000259" key="3">
    <source>
        <dbReference type="PROSITE" id="PS51352"/>
    </source>
</evidence>
<dbReference type="InterPro" id="IPR013766">
    <property type="entry name" value="Thioredoxin_domain"/>
</dbReference>
<dbReference type="Pfam" id="PF00085">
    <property type="entry name" value="Thioredoxin"/>
    <property type="match status" value="1"/>
</dbReference>
<dbReference type="InterPro" id="IPR036249">
    <property type="entry name" value="Thioredoxin-like_sf"/>
</dbReference>
<dbReference type="EMBL" id="ML143389">
    <property type="protein sequence ID" value="TBU34006.1"/>
    <property type="molecule type" value="Genomic_DNA"/>
</dbReference>
<reference evidence="4" key="1">
    <citation type="submission" date="2019-01" db="EMBL/GenBank/DDBJ databases">
        <title>Draft genome sequences of three monokaryotic isolates of the white-rot basidiomycete fungus Dichomitus squalens.</title>
        <authorList>
            <consortium name="DOE Joint Genome Institute"/>
            <person name="Lopez S.C."/>
            <person name="Andreopoulos B."/>
            <person name="Pangilinan J."/>
            <person name="Lipzen A."/>
            <person name="Riley R."/>
            <person name="Ahrendt S."/>
            <person name="Ng V."/>
            <person name="Barry K."/>
            <person name="Daum C."/>
            <person name="Grigoriev I.V."/>
            <person name="Hilden K.S."/>
            <person name="Makela M.R."/>
            <person name="de Vries R.P."/>
        </authorList>
    </citation>
    <scope>NUCLEOTIDE SEQUENCE [LARGE SCALE GENOMIC DNA]</scope>
    <source>
        <strain evidence="4">OM18370.1</strain>
    </source>
</reference>
<gene>
    <name evidence="4" type="ORF">BD311DRAFT_746962</name>
</gene>
<dbReference type="Proteomes" id="UP000292957">
    <property type="component" value="Unassembled WGS sequence"/>
</dbReference>
<feature type="region of interest" description="Disordered" evidence="1">
    <location>
        <begin position="366"/>
        <end position="439"/>
    </location>
</feature>
<name>A0A4Q9N5A1_9APHY</name>
<dbReference type="PRINTS" id="PR00421">
    <property type="entry name" value="THIOREDOXIN"/>
</dbReference>
<dbReference type="OrthoDB" id="427280at2759"/>
<evidence type="ECO:0000256" key="2">
    <source>
        <dbReference type="SAM" id="SignalP"/>
    </source>
</evidence>
<accession>A0A4Q9N5A1</accession>
<dbReference type="OMA" id="CQKMAPE"/>
<feature type="chain" id="PRO_5020618797" description="Thioredoxin domain-containing protein" evidence="2">
    <location>
        <begin position="21"/>
        <end position="439"/>
    </location>
</feature>
<feature type="domain" description="Thioredoxin" evidence="3">
    <location>
        <begin position="17"/>
        <end position="158"/>
    </location>
</feature>
<organism evidence="4">
    <name type="scientific">Dichomitus squalens</name>
    <dbReference type="NCBI Taxonomy" id="114155"/>
    <lineage>
        <taxon>Eukaryota</taxon>
        <taxon>Fungi</taxon>
        <taxon>Dikarya</taxon>
        <taxon>Basidiomycota</taxon>
        <taxon>Agaricomycotina</taxon>
        <taxon>Agaricomycetes</taxon>
        <taxon>Polyporales</taxon>
        <taxon>Polyporaceae</taxon>
        <taxon>Dichomitus</taxon>
    </lineage>
</organism>
<feature type="signal peptide" evidence="2">
    <location>
        <begin position="1"/>
        <end position="20"/>
    </location>
</feature>
<evidence type="ECO:0000313" key="4">
    <source>
        <dbReference type="EMBL" id="TBU34006.1"/>
    </source>
</evidence>
<protein>
    <recommendedName>
        <fullName evidence="3">Thioredoxin domain-containing protein</fullName>
    </recommendedName>
</protein>
<dbReference type="AlphaFoldDB" id="A0A4Q9N5A1"/>
<feature type="compositionally biased region" description="Polar residues" evidence="1">
    <location>
        <begin position="409"/>
        <end position="426"/>
    </location>
</feature>
<dbReference type="GO" id="GO:0005788">
    <property type="term" value="C:endoplasmic reticulum lumen"/>
    <property type="evidence" value="ECO:0007669"/>
    <property type="project" value="TreeGrafter"/>
</dbReference>
<sequence length="439" mass="47661">MQLQYWFALAVALTPSLSSAAIFPKDTLVKMIDAKGFKDAMKANATSLVAFVAPWCGHCQRMAPEYSKAALGLYPMIPFYAVDCDKASNKKFCADQGVQGFPTVKLFPRGGKSKPVLFDGPNRSASAFYYWALRNIPHKVKKVYHLEDLPAWIEENKELPRAVLLNQGKDVPLLWQTLDNKYQGQIKFAVHRDRRGKSSLKMGLEQGEPKSSKVLLYPAGSTEYVRYEGIQKHDSLSKFFDSVLDGTADLTTLNKQAAEEEFVPDEALLEIERKQEAQRMALAHGGFSNLIDFEEAIKNGAGADYHSKNGFPGMMGGSLPKKEKESGKAKAEEDPIRKILKAQQEAEKSERGKPKMAKTDDAGQVVFTPQSTGHPKTPAAGETTTGSEATVAESASSTLETLSAPADEASSTTSDTARGAATSSAVGETKAGGHATDEL</sequence>
<proteinExistence type="predicted"/>
<feature type="compositionally biased region" description="Low complexity" evidence="1">
    <location>
        <begin position="377"/>
        <end position="401"/>
    </location>
</feature>
<dbReference type="GO" id="GO:0034976">
    <property type="term" value="P:response to endoplasmic reticulum stress"/>
    <property type="evidence" value="ECO:0007669"/>
    <property type="project" value="TreeGrafter"/>
</dbReference>
<dbReference type="PANTHER" id="PTHR45815:SF3">
    <property type="entry name" value="PROTEIN DISULFIDE-ISOMERASE A6"/>
    <property type="match status" value="1"/>
</dbReference>
<keyword evidence="2" id="KW-0732">Signal</keyword>